<comment type="caution">
    <text evidence="3">The sequence shown here is derived from an EMBL/GenBank/DDBJ whole genome shotgun (WGS) entry which is preliminary data.</text>
</comment>
<feature type="transmembrane region" description="Helical" evidence="2">
    <location>
        <begin position="132"/>
        <end position="153"/>
    </location>
</feature>
<feature type="compositionally biased region" description="Polar residues" evidence="1">
    <location>
        <begin position="260"/>
        <end position="273"/>
    </location>
</feature>
<evidence type="ECO:0000313" key="3">
    <source>
        <dbReference type="EMBL" id="KAK4308174.1"/>
    </source>
</evidence>
<name>A0AAE1PJ43_9EUCA</name>
<keyword evidence="2" id="KW-0472">Membrane</keyword>
<reference evidence="3" key="1">
    <citation type="submission" date="2023-11" db="EMBL/GenBank/DDBJ databases">
        <title>Genome assemblies of two species of porcelain crab, Petrolisthes cinctipes and Petrolisthes manimaculis (Anomura: Porcellanidae).</title>
        <authorList>
            <person name="Angst P."/>
        </authorList>
    </citation>
    <scope>NUCLEOTIDE SEQUENCE</scope>
    <source>
        <strain evidence="3">PB745_02</strain>
        <tissue evidence="3">Gill</tissue>
    </source>
</reference>
<feature type="compositionally biased region" description="Low complexity" evidence="1">
    <location>
        <begin position="341"/>
        <end position="355"/>
    </location>
</feature>
<dbReference type="EMBL" id="JAWZYT010001920">
    <property type="protein sequence ID" value="KAK4308174.1"/>
    <property type="molecule type" value="Genomic_DNA"/>
</dbReference>
<evidence type="ECO:0000313" key="4">
    <source>
        <dbReference type="Proteomes" id="UP001292094"/>
    </source>
</evidence>
<feature type="compositionally biased region" description="Polar residues" evidence="1">
    <location>
        <begin position="49"/>
        <end position="74"/>
    </location>
</feature>
<sequence length="361" mass="39191">MVYLYVPMLLSLLANCGLLLAARYVRSAKLRRLEKGPGWKNKDCEATEMQQRNGNNSKTNCSNQRGSVNNGQTTVPPPPNHSSGLRTHQTRNLWSESVKLVIWSGGTWLLEVVSFVVARYGVVPSESWYDYLWYVPSSINSLRGVGIFFILVFTPENRLKLSRWLTKMGLSSLARNVRSSNGTRSTTHHRSSSVVGSRTESSDVVRPGGGRGRNMSIATVITQLSSIKSSRSSKNSQTGSSHHLRMSSNNSETDTRNGPVRSSSTHPNLCSSVSQQTDTRRSSLSSQSSMDLEGYEYDLDSDGGGGGGGGVVGGRRRSSLATVGVSLPSVHEEEHDDDLYPTSVVNDNPNTNTTDGSASDA</sequence>
<feature type="compositionally biased region" description="Gly residues" evidence="1">
    <location>
        <begin position="302"/>
        <end position="313"/>
    </location>
</feature>
<keyword evidence="2" id="KW-0812">Transmembrane</keyword>
<feature type="region of interest" description="Disordered" evidence="1">
    <location>
        <begin position="49"/>
        <end position="87"/>
    </location>
</feature>
<evidence type="ECO:0000256" key="2">
    <source>
        <dbReference type="SAM" id="Phobius"/>
    </source>
</evidence>
<protein>
    <submittedName>
        <fullName evidence="3">Uncharacterized protein</fullName>
    </submittedName>
</protein>
<dbReference type="Proteomes" id="UP001292094">
    <property type="component" value="Unassembled WGS sequence"/>
</dbReference>
<gene>
    <name evidence="3" type="ORF">Pmani_020113</name>
</gene>
<feature type="compositionally biased region" description="Low complexity" evidence="1">
    <location>
        <begin position="225"/>
        <end position="241"/>
    </location>
</feature>
<feature type="transmembrane region" description="Helical" evidence="2">
    <location>
        <begin position="100"/>
        <end position="120"/>
    </location>
</feature>
<proteinExistence type="predicted"/>
<dbReference type="AlphaFoldDB" id="A0AAE1PJ43"/>
<keyword evidence="2" id="KW-1133">Transmembrane helix</keyword>
<feature type="transmembrane region" description="Helical" evidence="2">
    <location>
        <begin position="6"/>
        <end position="25"/>
    </location>
</feature>
<feature type="region of interest" description="Disordered" evidence="1">
    <location>
        <begin position="176"/>
        <end position="361"/>
    </location>
</feature>
<evidence type="ECO:0000256" key="1">
    <source>
        <dbReference type="SAM" id="MobiDB-lite"/>
    </source>
</evidence>
<keyword evidence="4" id="KW-1185">Reference proteome</keyword>
<accession>A0AAE1PJ43</accession>
<organism evidence="3 4">
    <name type="scientific">Petrolisthes manimaculis</name>
    <dbReference type="NCBI Taxonomy" id="1843537"/>
    <lineage>
        <taxon>Eukaryota</taxon>
        <taxon>Metazoa</taxon>
        <taxon>Ecdysozoa</taxon>
        <taxon>Arthropoda</taxon>
        <taxon>Crustacea</taxon>
        <taxon>Multicrustacea</taxon>
        <taxon>Malacostraca</taxon>
        <taxon>Eumalacostraca</taxon>
        <taxon>Eucarida</taxon>
        <taxon>Decapoda</taxon>
        <taxon>Pleocyemata</taxon>
        <taxon>Anomura</taxon>
        <taxon>Galatheoidea</taxon>
        <taxon>Porcellanidae</taxon>
        <taxon>Petrolisthes</taxon>
    </lineage>
</organism>
<feature type="compositionally biased region" description="Low complexity" evidence="1">
    <location>
        <begin position="274"/>
        <end position="292"/>
    </location>
</feature>
<dbReference type="Gene3D" id="1.20.1070.10">
    <property type="entry name" value="Rhodopsin 7-helix transmembrane proteins"/>
    <property type="match status" value="1"/>
</dbReference>